<feature type="compositionally biased region" description="Low complexity" evidence="1">
    <location>
        <begin position="1973"/>
        <end position="1986"/>
    </location>
</feature>
<feature type="region of interest" description="Disordered" evidence="1">
    <location>
        <begin position="1205"/>
        <end position="1248"/>
    </location>
</feature>
<dbReference type="Gene3D" id="2.170.16.10">
    <property type="entry name" value="Hedgehog/Intein (Hint) domain"/>
    <property type="match status" value="1"/>
</dbReference>
<keyword evidence="4" id="KW-1185">Reference proteome</keyword>
<feature type="compositionally biased region" description="Basic and acidic residues" evidence="1">
    <location>
        <begin position="723"/>
        <end position="734"/>
    </location>
</feature>
<dbReference type="CDD" id="cd00081">
    <property type="entry name" value="Hint"/>
    <property type="match status" value="1"/>
</dbReference>
<feature type="compositionally biased region" description="Basic and acidic residues" evidence="1">
    <location>
        <begin position="553"/>
        <end position="573"/>
    </location>
</feature>
<dbReference type="InterPro" id="IPR003587">
    <property type="entry name" value="Hint_dom_N"/>
</dbReference>
<feature type="compositionally biased region" description="Basic and acidic residues" evidence="1">
    <location>
        <begin position="1422"/>
        <end position="1433"/>
    </location>
</feature>
<feature type="region of interest" description="Disordered" evidence="1">
    <location>
        <begin position="944"/>
        <end position="971"/>
    </location>
</feature>
<gene>
    <name evidence="3" type="ORF">PV383_37460</name>
</gene>
<feature type="region of interest" description="Disordered" evidence="1">
    <location>
        <begin position="1527"/>
        <end position="1549"/>
    </location>
</feature>
<protein>
    <submittedName>
        <fullName evidence="3">Polymorphic toxin-type HINT domain-containing protein</fullName>
    </submittedName>
</protein>
<dbReference type="Pfam" id="PF25275">
    <property type="entry name" value="Golvesin_C"/>
    <property type="match status" value="1"/>
</dbReference>
<dbReference type="InterPro" id="IPR050708">
    <property type="entry name" value="T6SS_VgrG/RHS"/>
</dbReference>
<dbReference type="InterPro" id="IPR036844">
    <property type="entry name" value="Hint_dom_sf"/>
</dbReference>
<dbReference type="InterPro" id="IPR003652">
    <property type="entry name" value="Ataxin_AXH_dom"/>
</dbReference>
<dbReference type="Proteomes" id="UP001282474">
    <property type="component" value="Unassembled WGS sequence"/>
</dbReference>
<accession>A0ABU4MZQ8</accession>
<dbReference type="PANTHER" id="PTHR32305:SF15">
    <property type="entry name" value="PROTEIN RHSA-RELATED"/>
    <property type="match status" value="1"/>
</dbReference>
<dbReference type="PROSITE" id="PS51148">
    <property type="entry name" value="AXH"/>
    <property type="match status" value="1"/>
</dbReference>
<feature type="region of interest" description="Disordered" evidence="1">
    <location>
        <begin position="28"/>
        <end position="105"/>
    </location>
</feature>
<feature type="region of interest" description="Disordered" evidence="1">
    <location>
        <begin position="1401"/>
        <end position="1446"/>
    </location>
</feature>
<dbReference type="Gene3D" id="2.180.10.10">
    <property type="entry name" value="RHS repeat-associated core"/>
    <property type="match status" value="5"/>
</dbReference>
<feature type="domain" description="AXH" evidence="2">
    <location>
        <begin position="1990"/>
        <end position="2123"/>
    </location>
</feature>
<dbReference type="EMBL" id="JARAWJ010000042">
    <property type="protein sequence ID" value="MDX3042825.1"/>
    <property type="molecule type" value="Genomic_DNA"/>
</dbReference>
<dbReference type="NCBIfam" id="TIGR01643">
    <property type="entry name" value="YD_repeat_2x"/>
    <property type="match status" value="5"/>
</dbReference>
<dbReference type="Pfam" id="PF07591">
    <property type="entry name" value="PT-HINT"/>
    <property type="match status" value="1"/>
</dbReference>
<dbReference type="NCBIfam" id="TIGR03696">
    <property type="entry name" value="Rhs_assc_core"/>
    <property type="match status" value="1"/>
</dbReference>
<evidence type="ECO:0000256" key="1">
    <source>
        <dbReference type="SAM" id="MobiDB-lite"/>
    </source>
</evidence>
<evidence type="ECO:0000259" key="2">
    <source>
        <dbReference type="PROSITE" id="PS51148"/>
    </source>
</evidence>
<dbReference type="SMART" id="SM00306">
    <property type="entry name" value="HintN"/>
    <property type="match status" value="1"/>
</dbReference>
<name>A0ABU4MZQ8_9ACTN</name>
<sequence>MPRSRFPLVLLVVGSVLTTLLGAQAPVRANGPDGGGSGRAVPAPVWQGEPGRHPGGLLPSGEPLPHRLPPASGTRDAAMDRAEGPPRGATYFAPTTPLRWGPGDRADVPVTVTDTGRQPWRAQDIALGVRWYRPDGSEYTYRRGERPVEHLAALPEDLAPGESAEVRADVRAPSLPGSSAARTSLFLAWDLYDRRSGTWLSEAEPPTARVGQARERVVVERPGSDHLGLERFYQYTRAEAGVGAGIAVNAAGGNAATSWNLFAHPSLGPAAFLRLTHNTQDASDTVAGPGWSVSASTLTRLGSPLHFAGGPHGVPGFPKSVHLIDGDGTGHTFRLDRHGSADSRDWDYAHPAGVHFHLQRTRGVPDRRWVFTRPDRTQFFFSAQGRPTAVVDRNGNTLRFHYGGGDGFLVPPVLRRVTDASGRRVLTLEYGDGGDGGYGGVAVRRLVSVTDVHGRRVEFSYGRGGSLREVTDAAGSGVARSLVFAYDRSSDGTPRLTGVTDPKGGRTRIGYEERREREGVRAGAAGVGAVAGAGAAHGRVTTITDRLGGVTRLDRTAGGHRDGSAKGHDDRGAKAQAGVRGHDDRRTKGRWTTVTDATGERTAFRLDGFGRAVESRNAKGEATRLAWDADNNVRRLEEPGGAVTTWRYDQRTGYPLEITGPLENAQDPEDRASTGLTYRTALRGHVADLVEKVSPEGRRWTFGVDGYGNVVSVTDPRGNTGEADGKGAGSERSRGPRRAPYTSYNVYDDRGRLLESTDPRGHATRFAEYGPTGHPARAIDALGHRTRFRYDAVGAVTAVTDAKGRTSRYEYDLLGRPLGAVLPRDLGAEDEDKRWIRVPAPAYDANDNVVRAIDPNDAVTTATYNAADRLLSVTDPRDTPDGPQRTTRYAYDRVGNRVAATTPRGHRSVFLYDELHRLIETTDPLQGRTTYVYDRAGNVASVTRPRTNAKAEQADRGHSQGRGRARVRPPVPDQRFTYDLAHQISAVTDAEGNVVRNGYDRDGHLISVTDQCGATTRTRLDAVGAPVEIRAPHRLGDERRFDCSCPEGQNCEVPEERIKYRTTRYAYDEAGNRTKIFTPRSVAENDEDLAQETVYDALNRVSEQILPHDPKDPDLKDRQRVTNVYDEVGQLTEVHTPPSGKSTDRSVTRHTYFDDGLLRRSTDPWQIRTDYSYDPVGNQISRTLTGDGGGANRTMSWEYYPDGKLRRHRDSGTPASRETVLTDNSDTGRTTPTGRWTLEKADPDQNPDVFGTDYHTHPAEDRSASFAWNLAVPSDGTYRVLARWPHHDRDGKRGGRGEFVIPHEDGRATTVAVDQSTASGGAEGGGGWRELGRFAFKAGEQYAVTLAGAEETAGRLVLADAVELVRTETEPGAKRDAADDEAREYHYGYDPDGLVTRIAEGPQPEPSRTWTVTNDPLGRPSAVEERARGDETPRTAQFTYDPDGNLTDHQVTAAGRDPETSHYTYNTLGLLSEALTKGPSTDGDEKKTTFTWWPTGRINRQTKDNGNTVDHWHYLDGALAVQEEKKDGGGGALVSRHEIDYDPDGNRTRDASLKMDADDHGRTLDTVATYTYDARNRSTEVKKVDGNGGPDRTETYRYDQNNNVVEQEVGGVESVFDFDRDRLLSSTAGGVASSYLYDVYGRLSQVTTGGDPAQKNVYDGFDRLIEHRTPKARGGPTSLVTRHTYDAFDRRTSTTTDAGGGDKERTTDFHYLGLGEQLLTEEKDGKLSKAYQYGPAGERLSQVTFDTEGTKDPDTVFFGYGPHNDVEHVTDDSGDTKATYGYTAYGQADEKSFTGIDKPSSSADPTSEPFNFYRFNSRRWDGGSGTYDMGFRDYNPGLNQFLSRDMYNGALSDLNLSTDPWTQNRYGFAGGNPISNVELDGHLFGMSWSELAHTVLDVVGMVPVVGEIADVANGVLYLAEGNYVEAGLSLSSAIPVVGNAIGAAKLARKAGEFADEAVDAGQALNKGGKADDAGAAGTSGTPATPAQPRAAEGASCPLPSSFVPGTRVLMADGATKPIEAVRKGDRVMAAQPGDERPLAREVTATITSAGEKELVRVTVDTDGAKGDRTSTLTATGNHPFWVRNTGRWTKAVELAVGQWLRTSAGTYVQVAAVEGSRRSARVHNLTVRDAHTYYVLAGETPVLVHNSNPCGPLEPESVNIAQHSAQRAAAGDGSHYVRGIDPRATAEYVDGVLTGDVPNLQVRYLKRGRVGYWDPDKGAVVIEDPSTQGGTVFTPKTGKKYFDELE</sequence>
<dbReference type="InterPro" id="IPR033803">
    <property type="entry name" value="CBD-like_Golvesin-Xly"/>
</dbReference>
<feature type="region of interest" description="Disordered" evidence="1">
    <location>
        <begin position="1965"/>
        <end position="1997"/>
    </location>
</feature>
<proteinExistence type="predicted"/>
<feature type="compositionally biased region" description="Basic and acidic residues" evidence="1">
    <location>
        <begin position="1535"/>
        <end position="1549"/>
    </location>
</feature>
<dbReference type="CDD" id="cd12871">
    <property type="entry name" value="Bacuni_01323_like"/>
    <property type="match status" value="1"/>
</dbReference>
<feature type="compositionally biased region" description="Polar residues" evidence="1">
    <location>
        <begin position="1213"/>
        <end position="1234"/>
    </location>
</feature>
<dbReference type="InterPro" id="IPR031325">
    <property type="entry name" value="RHS_repeat"/>
</dbReference>
<dbReference type="InterPro" id="IPR006530">
    <property type="entry name" value="YD"/>
</dbReference>
<comment type="caution">
    <text evidence="3">The sequence shown here is derived from an EMBL/GenBank/DDBJ whole genome shotgun (WGS) entry which is preliminary data.</text>
</comment>
<evidence type="ECO:0000313" key="3">
    <source>
        <dbReference type="EMBL" id="MDX3042825.1"/>
    </source>
</evidence>
<reference evidence="3 4" key="1">
    <citation type="journal article" date="2023" name="Microb. Genom.">
        <title>Mesoterricola silvestris gen. nov., sp. nov., Mesoterricola sediminis sp. nov., Geothrix oryzae sp. nov., Geothrix edaphica sp. nov., Geothrix rubra sp. nov., and Geothrix limicola sp. nov., six novel members of Acidobacteriota isolated from soils.</title>
        <authorList>
            <person name="Weisberg A.J."/>
            <person name="Pearce E."/>
            <person name="Kramer C.G."/>
            <person name="Chang J.H."/>
            <person name="Clarke C.R."/>
        </authorList>
    </citation>
    <scope>NUCLEOTIDE SEQUENCE [LARGE SCALE GENOMIC DNA]</scope>
    <source>
        <strain evidence="3 4">NE20-4-1</strain>
    </source>
</reference>
<feature type="region of interest" description="Disordered" evidence="1">
    <location>
        <begin position="713"/>
        <end position="744"/>
    </location>
</feature>
<dbReference type="Pfam" id="PF05593">
    <property type="entry name" value="RHS_repeat"/>
    <property type="match status" value="4"/>
</dbReference>
<dbReference type="InterPro" id="IPR022385">
    <property type="entry name" value="Rhs_assc_core"/>
</dbReference>
<evidence type="ECO:0000313" key="4">
    <source>
        <dbReference type="Proteomes" id="UP001282474"/>
    </source>
</evidence>
<dbReference type="SUPFAM" id="SSF51294">
    <property type="entry name" value="Hedgehog/intein (Hint) domain"/>
    <property type="match status" value="1"/>
</dbReference>
<dbReference type="PANTHER" id="PTHR32305">
    <property type="match status" value="1"/>
</dbReference>
<organism evidence="3 4">
    <name type="scientific">Streptomyces caniscabiei</name>
    <dbReference type="NCBI Taxonomy" id="2746961"/>
    <lineage>
        <taxon>Bacteria</taxon>
        <taxon>Bacillati</taxon>
        <taxon>Actinomycetota</taxon>
        <taxon>Actinomycetes</taxon>
        <taxon>Kitasatosporales</taxon>
        <taxon>Streptomycetaceae</taxon>
        <taxon>Streptomyces</taxon>
    </lineage>
</organism>
<dbReference type="CDD" id="cd20745">
    <property type="entry name" value="FIX_RhsA_AHH_HNH-like"/>
    <property type="match status" value="1"/>
</dbReference>
<dbReference type="RefSeq" id="WP_193382722.1">
    <property type="nucleotide sequence ID" value="NZ_JABXWF010000029.1"/>
</dbReference>
<feature type="region of interest" description="Disordered" evidence="1">
    <location>
        <begin position="553"/>
        <end position="586"/>
    </location>
</feature>